<dbReference type="Gene3D" id="3.90.1860.10">
    <property type="entry name" value="tRNA-splicing ligase RtcB"/>
    <property type="match status" value="1"/>
</dbReference>
<keyword evidence="6" id="KW-0342">GTP-binding</keyword>
<dbReference type="PANTHER" id="PTHR11118">
    <property type="entry name" value="RNA-SPLICING LIGASE RTCB HOMOLOG"/>
    <property type="match status" value="1"/>
</dbReference>
<evidence type="ECO:0000256" key="2">
    <source>
        <dbReference type="ARBA" id="ARBA00012726"/>
    </source>
</evidence>
<comment type="catalytic activity">
    <reaction evidence="8">
        <text>a 3'-end 3'-phospho-ribonucleotide-RNA + a 5'-end dephospho-ribonucleoside-RNA + GTP = a ribonucleotidyl-ribonucleotide-RNA + GMP + diphosphate</text>
        <dbReference type="Rhea" id="RHEA:68076"/>
        <dbReference type="Rhea" id="RHEA-COMP:10463"/>
        <dbReference type="Rhea" id="RHEA-COMP:13936"/>
        <dbReference type="Rhea" id="RHEA-COMP:17355"/>
        <dbReference type="ChEBI" id="CHEBI:33019"/>
        <dbReference type="ChEBI" id="CHEBI:37565"/>
        <dbReference type="ChEBI" id="CHEBI:58115"/>
        <dbReference type="ChEBI" id="CHEBI:83062"/>
        <dbReference type="ChEBI" id="CHEBI:138284"/>
        <dbReference type="ChEBI" id="CHEBI:173118"/>
        <dbReference type="EC" id="6.5.1.8"/>
    </reaction>
</comment>
<dbReference type="InterPro" id="IPR036025">
    <property type="entry name" value="RtcB-like_sf"/>
</dbReference>
<dbReference type="PANTHER" id="PTHR11118:SF1">
    <property type="entry name" value="RNA-SPLICING LIGASE RTCB HOMOLOG"/>
    <property type="match status" value="1"/>
</dbReference>
<dbReference type="GO" id="GO:0046872">
    <property type="term" value="F:metal ion binding"/>
    <property type="evidence" value="ECO:0007669"/>
    <property type="project" value="UniProtKB-KW"/>
</dbReference>
<dbReference type="Pfam" id="PF01139">
    <property type="entry name" value="RtcB"/>
    <property type="match status" value="1"/>
</dbReference>
<keyword evidence="3" id="KW-0436">Ligase</keyword>
<evidence type="ECO:0000256" key="8">
    <source>
        <dbReference type="ARBA" id="ARBA00047746"/>
    </source>
</evidence>
<evidence type="ECO:0000256" key="3">
    <source>
        <dbReference type="ARBA" id="ARBA00022598"/>
    </source>
</evidence>
<dbReference type="AlphaFoldDB" id="X1K0F3"/>
<dbReference type="GO" id="GO:0170057">
    <property type="term" value="F:RNA ligase (GTP) activity"/>
    <property type="evidence" value="ECO:0007669"/>
    <property type="project" value="UniProtKB-EC"/>
</dbReference>
<feature type="non-terminal residue" evidence="9">
    <location>
        <position position="1"/>
    </location>
</feature>
<dbReference type="SUPFAM" id="SSF103365">
    <property type="entry name" value="Hypothetical protein PH1602"/>
    <property type="match status" value="1"/>
</dbReference>
<keyword evidence="5" id="KW-0547">Nucleotide-binding</keyword>
<feature type="non-terminal residue" evidence="9">
    <location>
        <position position="224"/>
    </location>
</feature>
<organism evidence="9">
    <name type="scientific">marine sediment metagenome</name>
    <dbReference type="NCBI Taxonomy" id="412755"/>
    <lineage>
        <taxon>unclassified sequences</taxon>
        <taxon>metagenomes</taxon>
        <taxon>ecological metagenomes</taxon>
    </lineage>
</organism>
<dbReference type="InterPro" id="IPR001233">
    <property type="entry name" value="RtcB"/>
</dbReference>
<dbReference type="GO" id="GO:0005525">
    <property type="term" value="F:GTP binding"/>
    <property type="evidence" value="ECO:0007669"/>
    <property type="project" value="UniProtKB-KW"/>
</dbReference>
<sequence>IQKVSEIYDEQVSRVFGIQSVGQVLMMIHCGSRGLGHQVASDYIRLMENKFGIRGLPDRELINAPIRSQLGEQYYKSMSAAVNYAFANRQMIAHWVRDVFAKVMGSSEGMSQVYDVCHNVAKFEKHKIDGKEREVCIHRKGATRSFGPGREEIPEIFRSVGQPVIIPGSMGTASYILVGTSEAEELSFGSTAHGAGRVMSRHEALRRFRGEQIKQEMESRGIEL</sequence>
<evidence type="ECO:0000256" key="6">
    <source>
        <dbReference type="ARBA" id="ARBA00023134"/>
    </source>
</evidence>
<proteinExistence type="predicted"/>
<dbReference type="GO" id="GO:0003972">
    <property type="term" value="F:RNA ligase (ATP) activity"/>
    <property type="evidence" value="ECO:0007669"/>
    <property type="project" value="TreeGrafter"/>
</dbReference>
<accession>X1K0F3</accession>
<evidence type="ECO:0000256" key="4">
    <source>
        <dbReference type="ARBA" id="ARBA00022723"/>
    </source>
</evidence>
<name>X1K0F3_9ZZZZ</name>
<comment type="caution">
    <text evidence="9">The sequence shown here is derived from an EMBL/GenBank/DDBJ whole genome shotgun (WGS) entry which is preliminary data.</text>
</comment>
<evidence type="ECO:0000256" key="1">
    <source>
        <dbReference type="ARBA" id="ARBA00001936"/>
    </source>
</evidence>
<evidence type="ECO:0000313" key="9">
    <source>
        <dbReference type="EMBL" id="GAH87170.1"/>
    </source>
</evidence>
<evidence type="ECO:0000256" key="5">
    <source>
        <dbReference type="ARBA" id="ARBA00022741"/>
    </source>
</evidence>
<dbReference type="GO" id="GO:0006396">
    <property type="term" value="P:RNA processing"/>
    <property type="evidence" value="ECO:0007669"/>
    <property type="project" value="InterPro"/>
</dbReference>
<dbReference type="EMBL" id="BARU01041325">
    <property type="protein sequence ID" value="GAH87170.1"/>
    <property type="molecule type" value="Genomic_DNA"/>
</dbReference>
<keyword evidence="4" id="KW-0479">Metal-binding</keyword>
<comment type="cofactor">
    <cofactor evidence="1">
        <name>Mn(2+)</name>
        <dbReference type="ChEBI" id="CHEBI:29035"/>
    </cofactor>
</comment>
<keyword evidence="7" id="KW-0464">Manganese</keyword>
<dbReference type="EC" id="6.5.1.8" evidence="2"/>
<gene>
    <name evidence="9" type="ORF">S03H2_63734</name>
</gene>
<protein>
    <recommendedName>
        <fullName evidence="2">3'-phosphate/5'-hydroxy nucleic acid ligase</fullName>
        <ecNumber evidence="2">6.5.1.8</ecNumber>
    </recommendedName>
</protein>
<evidence type="ECO:0000256" key="7">
    <source>
        <dbReference type="ARBA" id="ARBA00023211"/>
    </source>
</evidence>
<reference evidence="9" key="1">
    <citation type="journal article" date="2014" name="Front. Microbiol.">
        <title>High frequency of phylogenetically diverse reductive dehalogenase-homologous genes in deep subseafloor sedimentary metagenomes.</title>
        <authorList>
            <person name="Kawai M."/>
            <person name="Futagami T."/>
            <person name="Toyoda A."/>
            <person name="Takaki Y."/>
            <person name="Nishi S."/>
            <person name="Hori S."/>
            <person name="Arai W."/>
            <person name="Tsubouchi T."/>
            <person name="Morono Y."/>
            <person name="Uchiyama I."/>
            <person name="Ito T."/>
            <person name="Fujiyama A."/>
            <person name="Inagaki F."/>
            <person name="Takami H."/>
        </authorList>
    </citation>
    <scope>NUCLEOTIDE SEQUENCE</scope>
    <source>
        <strain evidence="9">Expedition CK06-06</strain>
    </source>
</reference>